<dbReference type="RefSeq" id="WP_117605500.1">
    <property type="nucleotide sequence ID" value="NZ_CAXVJN010000036.1"/>
</dbReference>
<dbReference type="EMBL" id="QSVF01000061">
    <property type="protein sequence ID" value="RGO06436.1"/>
    <property type="molecule type" value="Genomic_DNA"/>
</dbReference>
<comment type="caution">
    <text evidence="1">The sequence shown here is derived from an EMBL/GenBank/DDBJ whole genome shotgun (WGS) entry which is preliminary data.</text>
</comment>
<dbReference type="AlphaFoldDB" id="A0A3E5FN44"/>
<evidence type="ECO:0000313" key="1">
    <source>
        <dbReference type="EMBL" id="RGO06436.1"/>
    </source>
</evidence>
<reference evidence="1 2" key="1">
    <citation type="submission" date="2018-08" db="EMBL/GenBank/DDBJ databases">
        <title>A genome reference for cultivated species of the human gut microbiota.</title>
        <authorList>
            <person name="Zou Y."/>
            <person name="Xue W."/>
            <person name="Luo G."/>
        </authorList>
    </citation>
    <scope>NUCLEOTIDE SEQUENCE [LARGE SCALE GENOMIC DNA]</scope>
    <source>
        <strain evidence="1 2">OM02-6</strain>
    </source>
</reference>
<proteinExistence type="predicted"/>
<sequence>MSNLKICDQEFIFAEKVIETYLEKLIEIANSYIKIVSTIPNESLFDELINSKLILLCNDMKSILTSLQNIQSTLDGKSKKFISEIDEIDKFIY</sequence>
<evidence type="ECO:0008006" key="3">
    <source>
        <dbReference type="Google" id="ProtNLM"/>
    </source>
</evidence>
<protein>
    <recommendedName>
        <fullName evidence="3">LXG domain-containing protein</fullName>
    </recommendedName>
</protein>
<name>A0A3E5FN44_9FIRM</name>
<organism evidence="1 2">
    <name type="scientific">Thomasclavelia spiroformis</name>
    <dbReference type="NCBI Taxonomy" id="29348"/>
    <lineage>
        <taxon>Bacteria</taxon>
        <taxon>Bacillati</taxon>
        <taxon>Bacillota</taxon>
        <taxon>Erysipelotrichia</taxon>
        <taxon>Erysipelotrichales</taxon>
        <taxon>Coprobacillaceae</taxon>
        <taxon>Thomasclavelia</taxon>
    </lineage>
</organism>
<dbReference type="Proteomes" id="UP000261087">
    <property type="component" value="Unassembled WGS sequence"/>
</dbReference>
<evidence type="ECO:0000313" key="2">
    <source>
        <dbReference type="Proteomes" id="UP000261087"/>
    </source>
</evidence>
<accession>A0A3E5FN44</accession>
<gene>
    <name evidence="1" type="ORF">DXB31_12090</name>
</gene>